<dbReference type="InterPro" id="IPR044398">
    <property type="entry name" value="Globin-sensor_dom"/>
</dbReference>
<reference evidence="6 7" key="1">
    <citation type="journal article" date="2020" name="Int. J. Syst. Evol. Microbiol.">
        <title>Novel acetic acid bacteria from cider fermentations: Acetobacter conturbans sp. nov. and Acetobacter fallax sp. nov.</title>
        <authorList>
            <person name="Sombolestani A.S."/>
            <person name="Cleenwerck I."/>
            <person name="Cnockaert M."/>
            <person name="Borremans W."/>
            <person name="Wieme A.D."/>
            <person name="De Vuyst L."/>
            <person name="Vandamme P."/>
        </authorList>
    </citation>
    <scope>NUCLEOTIDE SEQUENCE [LARGE SCALE GENOMIC DNA]</scope>
    <source>
        <strain evidence="6 7">LMG 30640</strain>
    </source>
</reference>
<evidence type="ECO:0000256" key="2">
    <source>
        <dbReference type="ARBA" id="ARBA00015125"/>
    </source>
</evidence>
<evidence type="ECO:0000256" key="1">
    <source>
        <dbReference type="ARBA" id="ARBA00012528"/>
    </source>
</evidence>
<evidence type="ECO:0000313" key="7">
    <source>
        <dbReference type="Proteomes" id="UP000635278"/>
    </source>
</evidence>
<dbReference type="PROSITE" id="PS50887">
    <property type="entry name" value="GGDEF"/>
    <property type="match status" value="1"/>
</dbReference>
<dbReference type="NCBIfam" id="TIGR00254">
    <property type="entry name" value="GGDEF"/>
    <property type="match status" value="1"/>
</dbReference>
<dbReference type="InterPro" id="IPR050469">
    <property type="entry name" value="Diguanylate_Cyclase"/>
</dbReference>
<dbReference type="CDD" id="cd01949">
    <property type="entry name" value="GGDEF"/>
    <property type="match status" value="1"/>
</dbReference>
<dbReference type="InterPro" id="IPR043128">
    <property type="entry name" value="Rev_trsase/Diguanyl_cyclase"/>
</dbReference>
<dbReference type="InterPro" id="IPR009050">
    <property type="entry name" value="Globin-like_sf"/>
</dbReference>
<name>A0ABX0JS22_9PROT</name>
<comment type="caution">
    <text evidence="6">The sequence shown here is derived from an EMBL/GenBank/DDBJ whole genome shotgun (WGS) entry which is preliminary data.</text>
</comment>
<dbReference type="InterPro" id="IPR048442">
    <property type="entry name" value="DosC_2nd"/>
</dbReference>
<dbReference type="InterPro" id="IPR000160">
    <property type="entry name" value="GGDEF_dom"/>
</dbReference>
<evidence type="ECO:0000256" key="4">
    <source>
        <dbReference type="ARBA" id="ARBA00034247"/>
    </source>
</evidence>
<dbReference type="EC" id="2.7.7.65" evidence="1"/>
<dbReference type="Gene3D" id="3.30.70.270">
    <property type="match status" value="1"/>
</dbReference>
<evidence type="ECO:0000313" key="6">
    <source>
        <dbReference type="EMBL" id="NHN85624.1"/>
    </source>
</evidence>
<dbReference type="Gene3D" id="1.10.490.10">
    <property type="entry name" value="Globins"/>
    <property type="match status" value="1"/>
</dbReference>
<dbReference type="Pfam" id="PF21118">
    <property type="entry name" value="DosC_2nd"/>
    <property type="match status" value="1"/>
</dbReference>
<feature type="domain" description="GGDEF" evidence="5">
    <location>
        <begin position="327"/>
        <end position="456"/>
    </location>
</feature>
<dbReference type="PANTHER" id="PTHR45138">
    <property type="entry name" value="REGULATORY COMPONENTS OF SENSORY TRANSDUCTION SYSTEM"/>
    <property type="match status" value="1"/>
</dbReference>
<dbReference type="PANTHER" id="PTHR45138:SF9">
    <property type="entry name" value="DIGUANYLATE CYCLASE DGCM-RELATED"/>
    <property type="match status" value="1"/>
</dbReference>
<dbReference type="SUPFAM" id="SSF55073">
    <property type="entry name" value="Nucleotide cyclase"/>
    <property type="match status" value="1"/>
</dbReference>
<comment type="catalytic activity">
    <reaction evidence="4">
        <text>2 GTP = 3',3'-c-di-GMP + 2 diphosphate</text>
        <dbReference type="Rhea" id="RHEA:24898"/>
        <dbReference type="ChEBI" id="CHEBI:33019"/>
        <dbReference type="ChEBI" id="CHEBI:37565"/>
        <dbReference type="ChEBI" id="CHEBI:58805"/>
        <dbReference type="EC" id="2.7.7.65"/>
    </reaction>
</comment>
<dbReference type="Proteomes" id="UP000635278">
    <property type="component" value="Unassembled WGS sequence"/>
</dbReference>
<dbReference type="SMART" id="SM00267">
    <property type="entry name" value="GGDEF"/>
    <property type="match status" value="1"/>
</dbReference>
<evidence type="ECO:0000259" key="5">
    <source>
        <dbReference type="PROSITE" id="PS50887"/>
    </source>
</evidence>
<organism evidence="6 7">
    <name type="scientific">Acetobacter musti</name>
    <dbReference type="NCBI Taxonomy" id="864732"/>
    <lineage>
        <taxon>Bacteria</taxon>
        <taxon>Pseudomonadati</taxon>
        <taxon>Pseudomonadota</taxon>
        <taxon>Alphaproteobacteria</taxon>
        <taxon>Acetobacterales</taxon>
        <taxon>Acetobacteraceae</taxon>
        <taxon>Acetobacter</taxon>
    </lineage>
</organism>
<dbReference type="Pfam" id="PF11563">
    <property type="entry name" value="Protoglobin"/>
    <property type="match status" value="1"/>
</dbReference>
<dbReference type="EMBL" id="WOTB01000018">
    <property type="protein sequence ID" value="NHN85624.1"/>
    <property type="molecule type" value="Genomic_DNA"/>
</dbReference>
<dbReference type="InterPro" id="IPR012292">
    <property type="entry name" value="Globin/Proto"/>
</dbReference>
<protein>
    <recommendedName>
        <fullName evidence="2">Diguanylate cyclase DosC</fullName>
        <ecNumber evidence="1">2.7.7.65</ecNumber>
    </recommendedName>
    <alternativeName>
        <fullName evidence="3">Direct oxygen-sensing cyclase</fullName>
    </alternativeName>
</protein>
<dbReference type="SUPFAM" id="SSF46458">
    <property type="entry name" value="Globin-like"/>
    <property type="match status" value="1"/>
</dbReference>
<keyword evidence="7" id="KW-1185">Reference proteome</keyword>
<dbReference type="InterPro" id="IPR029787">
    <property type="entry name" value="Nucleotide_cyclase"/>
</dbReference>
<proteinExistence type="predicted"/>
<sequence length="466" mass="52058">MDHPSVSPESGMRQRSREEWSAVIRSAGRGVRLDVSRFVARHAGECARAFYDTLLSNPEAAIFLSSAIVHERLHGALTDWLLRLFPEEAPDVDGLMALQERVGQAHARMRIPMNLILQGMRALRHELRVRAFASDRPRDELLAMLSYVMTMTDIAVEVMAQEFANDIRKEIETDEACRLVTLGQDIAVEKEAQRAALLDWGHRILLAICCSTPPPLPLLEKSVFGLWLNHKASLLFPGLPGLQTVREIVDRIDHEILPALMSETPVLPAKIHELQELTGEIRFLMDDMFAESALLEGGRDPLTGALSRRFLPTILSREITLALRRESPFCLLLLDVDHFKTVNDRFGHTHGDAVLRKVSEIISAQCRPSDFVFRYGGEEFLIALPETSGADGLEVAERIRRAVCSELRSADTTVTASTGVAQFDGHPDYEHLIREADSALYEAKAKGRNCCVLHDREKSVVFAKSG</sequence>
<accession>A0ABX0JS22</accession>
<evidence type="ECO:0000256" key="3">
    <source>
        <dbReference type="ARBA" id="ARBA00029839"/>
    </source>
</evidence>
<dbReference type="RefSeq" id="WP_173584012.1">
    <property type="nucleotide sequence ID" value="NZ_WOTB01000018.1"/>
</dbReference>
<dbReference type="Pfam" id="PF00990">
    <property type="entry name" value="GGDEF"/>
    <property type="match status" value="1"/>
</dbReference>
<gene>
    <name evidence="6" type="ORF">GOB93_13375</name>
</gene>